<comment type="caution">
    <text evidence="1">The sequence shown here is derived from an EMBL/GenBank/DDBJ whole genome shotgun (WGS) entry which is preliminary data.</text>
</comment>
<keyword evidence="2" id="KW-1185">Reference proteome</keyword>
<protein>
    <submittedName>
        <fullName evidence="1">Uncharacterized protein</fullName>
    </submittedName>
</protein>
<gene>
    <name evidence="1" type="ORF">M23134_00059</name>
</gene>
<accession>A1ZKT9</accession>
<dbReference type="EMBL" id="AAWS01000013">
    <property type="protein sequence ID" value="EAY28905.1"/>
    <property type="molecule type" value="Genomic_DNA"/>
</dbReference>
<reference evidence="1 2" key="1">
    <citation type="submission" date="2007-01" db="EMBL/GenBank/DDBJ databases">
        <authorList>
            <person name="Haygood M."/>
            <person name="Podell S."/>
            <person name="Anderson C."/>
            <person name="Hopkinson B."/>
            <person name="Roe K."/>
            <person name="Barbeau K."/>
            <person name="Gaasterland T."/>
            <person name="Ferriera S."/>
            <person name="Johnson J."/>
            <person name="Kravitz S."/>
            <person name="Beeson K."/>
            <person name="Sutton G."/>
            <person name="Rogers Y.-H."/>
            <person name="Friedman R."/>
            <person name="Frazier M."/>
            <person name="Venter J.C."/>
        </authorList>
    </citation>
    <scope>NUCLEOTIDE SEQUENCE [LARGE SCALE GENOMIC DNA]</scope>
    <source>
        <strain evidence="1 2">ATCC 23134</strain>
    </source>
</reference>
<evidence type="ECO:0000313" key="2">
    <source>
        <dbReference type="Proteomes" id="UP000004095"/>
    </source>
</evidence>
<proteinExistence type="predicted"/>
<dbReference type="Proteomes" id="UP000004095">
    <property type="component" value="Unassembled WGS sequence"/>
</dbReference>
<organism evidence="1 2">
    <name type="scientific">Microscilla marina ATCC 23134</name>
    <dbReference type="NCBI Taxonomy" id="313606"/>
    <lineage>
        <taxon>Bacteria</taxon>
        <taxon>Pseudomonadati</taxon>
        <taxon>Bacteroidota</taxon>
        <taxon>Cytophagia</taxon>
        <taxon>Cytophagales</taxon>
        <taxon>Microscillaceae</taxon>
        <taxon>Microscilla</taxon>
    </lineage>
</organism>
<evidence type="ECO:0000313" key="1">
    <source>
        <dbReference type="EMBL" id="EAY28905.1"/>
    </source>
</evidence>
<dbReference type="AlphaFoldDB" id="A1ZKT9"/>
<sequence length="37" mass="4435">MKPKNDYFVEVFFNNFDCFIEGVSCNEKALKNRIFRA</sequence>
<name>A1ZKT9_MICM2</name>